<gene>
    <name evidence="8" type="ORF">MPLG2_2562</name>
</gene>
<evidence type="ECO:0000313" key="9">
    <source>
        <dbReference type="Proteomes" id="UP000238164"/>
    </source>
</evidence>
<dbReference type="PROSITE" id="PS00445">
    <property type="entry name" value="FGGY_KINASES_2"/>
    <property type="match status" value="1"/>
</dbReference>
<dbReference type="OrthoDB" id="9805576at2"/>
<evidence type="ECO:0000256" key="4">
    <source>
        <dbReference type="ARBA" id="ARBA00022777"/>
    </source>
</evidence>
<dbReference type="InterPro" id="IPR018483">
    <property type="entry name" value="Carb_kinase_FGGY_CS"/>
</dbReference>
<evidence type="ECO:0000259" key="6">
    <source>
        <dbReference type="Pfam" id="PF00370"/>
    </source>
</evidence>
<dbReference type="Gene3D" id="3.30.420.40">
    <property type="match status" value="2"/>
</dbReference>
<evidence type="ECO:0000256" key="3">
    <source>
        <dbReference type="ARBA" id="ARBA00022679"/>
    </source>
</evidence>
<dbReference type="InterPro" id="IPR043129">
    <property type="entry name" value="ATPase_NBD"/>
</dbReference>
<keyword evidence="9" id="KW-1185">Reference proteome</keyword>
<dbReference type="SUPFAM" id="SSF53067">
    <property type="entry name" value="Actin-like ATPase domain"/>
    <property type="match status" value="2"/>
</dbReference>
<dbReference type="InterPro" id="IPR018484">
    <property type="entry name" value="FGGY_N"/>
</dbReference>
<organism evidence="8 9">
    <name type="scientific">Micropruina glycogenica</name>
    <dbReference type="NCBI Taxonomy" id="75385"/>
    <lineage>
        <taxon>Bacteria</taxon>
        <taxon>Bacillati</taxon>
        <taxon>Actinomycetota</taxon>
        <taxon>Actinomycetes</taxon>
        <taxon>Propionibacteriales</taxon>
        <taxon>Nocardioidaceae</taxon>
        <taxon>Micropruina</taxon>
    </lineage>
</organism>
<dbReference type="PANTHER" id="PTHR43095">
    <property type="entry name" value="SUGAR KINASE"/>
    <property type="match status" value="1"/>
</dbReference>
<dbReference type="PIRSF" id="PIRSF000538">
    <property type="entry name" value="GlpK"/>
    <property type="match status" value="1"/>
</dbReference>
<dbReference type="AlphaFoldDB" id="A0A2N9JJ48"/>
<protein>
    <submittedName>
        <fullName evidence="8">Carbohydrate kinase, FGGY</fullName>
    </submittedName>
</protein>
<dbReference type="KEGG" id="mgg:MPLG2_2562"/>
<dbReference type="Proteomes" id="UP000238164">
    <property type="component" value="Chromosome 1"/>
</dbReference>
<dbReference type="InterPro" id="IPR000577">
    <property type="entry name" value="Carb_kinase_FGGY"/>
</dbReference>
<feature type="domain" description="Carbohydrate kinase FGGY C-terminal" evidence="7">
    <location>
        <begin position="261"/>
        <end position="442"/>
    </location>
</feature>
<feature type="domain" description="Carbohydrate kinase FGGY N-terminal" evidence="6">
    <location>
        <begin position="6"/>
        <end position="246"/>
    </location>
</feature>
<keyword evidence="2" id="KW-0119">Carbohydrate metabolism</keyword>
<dbReference type="GO" id="GO:0042732">
    <property type="term" value="P:D-xylose metabolic process"/>
    <property type="evidence" value="ECO:0007669"/>
    <property type="project" value="UniProtKB-KW"/>
</dbReference>
<dbReference type="Pfam" id="PF02782">
    <property type="entry name" value="FGGY_C"/>
    <property type="match status" value="1"/>
</dbReference>
<evidence type="ECO:0000256" key="2">
    <source>
        <dbReference type="ARBA" id="ARBA00022629"/>
    </source>
</evidence>
<reference evidence="8 9" key="1">
    <citation type="submission" date="2018-02" db="EMBL/GenBank/DDBJ databases">
        <authorList>
            <person name="Cohen D.B."/>
            <person name="Kent A.D."/>
        </authorList>
    </citation>
    <scope>NUCLEOTIDE SEQUENCE [LARGE SCALE GENOMIC DNA]</scope>
    <source>
        <strain evidence="8">1</strain>
    </source>
</reference>
<dbReference type="InterPro" id="IPR018485">
    <property type="entry name" value="FGGY_C"/>
</dbReference>
<keyword evidence="3 5" id="KW-0808">Transferase</keyword>
<dbReference type="Pfam" id="PF00370">
    <property type="entry name" value="FGGY_N"/>
    <property type="match status" value="1"/>
</dbReference>
<dbReference type="PANTHER" id="PTHR43095:SF5">
    <property type="entry name" value="XYLULOSE KINASE"/>
    <property type="match status" value="1"/>
</dbReference>
<comment type="similarity">
    <text evidence="1 5">Belongs to the FGGY kinase family.</text>
</comment>
<accession>A0A2N9JJ48</accession>
<keyword evidence="4 5" id="KW-0418">Kinase</keyword>
<dbReference type="InterPro" id="IPR050406">
    <property type="entry name" value="FGGY_Carb_Kinase"/>
</dbReference>
<dbReference type="RefSeq" id="WP_105186290.1">
    <property type="nucleotide sequence ID" value="NZ_BAAAGO010000031.1"/>
</dbReference>
<evidence type="ECO:0000313" key="8">
    <source>
        <dbReference type="EMBL" id="SPD87592.1"/>
    </source>
</evidence>
<dbReference type="GO" id="GO:0016301">
    <property type="term" value="F:kinase activity"/>
    <property type="evidence" value="ECO:0007669"/>
    <property type="project" value="UniProtKB-KW"/>
</dbReference>
<name>A0A2N9JJ48_9ACTN</name>
<dbReference type="EMBL" id="LT985188">
    <property type="protein sequence ID" value="SPD87592.1"/>
    <property type="molecule type" value="Genomic_DNA"/>
</dbReference>
<evidence type="ECO:0000259" key="7">
    <source>
        <dbReference type="Pfam" id="PF02782"/>
    </source>
</evidence>
<dbReference type="CDD" id="cd07804">
    <property type="entry name" value="ASKHA_NBD_FGGY_RrXK-like"/>
    <property type="match status" value="1"/>
</dbReference>
<dbReference type="GO" id="GO:0016773">
    <property type="term" value="F:phosphotransferase activity, alcohol group as acceptor"/>
    <property type="evidence" value="ECO:0007669"/>
    <property type="project" value="InterPro"/>
</dbReference>
<sequence>MAEQLLVGIDIGTGSSKGVLVRLNGEVVALSEQPHHLSLPRHGWAEHDAETVWWADFKAICDELVAAADGEGEIAGVAISGIGPCFLPADENAVPLRPGILYGIDTRAMAEVHELTEKFGESRITKRCGNPLNAQSIGAKILWLRRHEPEIYDRTRYFFMAHTFLAHRLTGVYYLDHISASYSEPLYDVGKNRWIKKWVEDIAPGLPMPELKWPTEVIGHITVEGAQRSGLPEGIPVAAGTMDSFADAMSVGVRKPGDAVVIYGSTMSIVLVTDESLPSAQLWSNAHLFENTYNLASGMATSGSLTKWLRDVCGNTDFGELSKEAEAVAPGSDGLVILPYFAGERTPLLDPNARGTVIGLTLNHGRGHLYRALMEATAYGARHVLEVMHDAGGSGRKAFAVGGGTKGGLWPQIISDITGLTQEITEQSVGACYGDAMLIGVAGGFIDEDADWSPRVGTIEPNPDNQERYDELYDIYRHLHPATVELQHKLAAIQQG</sequence>
<evidence type="ECO:0000256" key="5">
    <source>
        <dbReference type="RuleBase" id="RU003733"/>
    </source>
</evidence>
<evidence type="ECO:0000256" key="1">
    <source>
        <dbReference type="ARBA" id="ARBA00009156"/>
    </source>
</evidence>
<proteinExistence type="inferred from homology"/>
<keyword evidence="2" id="KW-0859">Xylose metabolism</keyword>